<keyword evidence="4" id="KW-1185">Reference proteome</keyword>
<keyword evidence="1" id="KW-0812">Transmembrane</keyword>
<accession>A0A8I1KFZ5</accession>
<evidence type="ECO:0000256" key="1">
    <source>
        <dbReference type="SAM" id="Phobius"/>
    </source>
</evidence>
<feature type="transmembrane region" description="Helical" evidence="1">
    <location>
        <begin position="7"/>
        <end position="28"/>
    </location>
</feature>
<proteinExistence type="predicted"/>
<dbReference type="AlphaFoldDB" id="A0A8I1KFZ5"/>
<evidence type="ECO:0000313" key="3">
    <source>
        <dbReference type="EMBL" id="MBJ7542215.1"/>
    </source>
</evidence>
<dbReference type="Gene3D" id="1.20.1170.10">
    <property type="match status" value="1"/>
</dbReference>
<dbReference type="PANTHER" id="PTHR36698">
    <property type="entry name" value="BLL5892 PROTEIN"/>
    <property type="match status" value="1"/>
</dbReference>
<organism evidence="3 4">
    <name type="scientific">Rhodomicrobium udaipurense</name>
    <dbReference type="NCBI Taxonomy" id="1202716"/>
    <lineage>
        <taxon>Bacteria</taxon>
        <taxon>Pseudomonadati</taxon>
        <taxon>Pseudomonadota</taxon>
        <taxon>Alphaproteobacteria</taxon>
        <taxon>Hyphomicrobiales</taxon>
        <taxon>Hyphomicrobiaceae</taxon>
        <taxon>Rhodomicrobium</taxon>
    </lineage>
</organism>
<dbReference type="InterPro" id="IPR003399">
    <property type="entry name" value="Mce/MlaD"/>
</dbReference>
<keyword evidence="1" id="KW-1133">Transmembrane helix</keyword>
<gene>
    <name evidence="3" type="ORF">JDN41_01420</name>
</gene>
<reference evidence="3 4" key="1">
    <citation type="submission" date="2020-12" db="EMBL/GenBank/DDBJ databases">
        <title>Revised draft genomes of Rhodomicrobium vannielii ATCC 17100 and Rhodomicrobium udaipurense JA643.</title>
        <authorList>
            <person name="Conners E.M."/>
            <person name="Davenport E.J."/>
            <person name="Bose A."/>
        </authorList>
    </citation>
    <scope>NUCLEOTIDE SEQUENCE [LARGE SCALE GENOMIC DNA]</scope>
    <source>
        <strain evidence="3 4">JA643</strain>
    </source>
</reference>
<dbReference type="EMBL" id="JAEMUK010000002">
    <property type="protein sequence ID" value="MBJ7542215.1"/>
    <property type="molecule type" value="Genomic_DNA"/>
</dbReference>
<dbReference type="PANTHER" id="PTHR36698:SF2">
    <property type="entry name" value="MCE_MLAD DOMAIN-CONTAINING PROTEIN"/>
    <property type="match status" value="1"/>
</dbReference>
<feature type="domain" description="Mce/MlaD" evidence="2">
    <location>
        <begin position="40"/>
        <end position="116"/>
    </location>
</feature>
<evidence type="ECO:0000313" key="4">
    <source>
        <dbReference type="Proteomes" id="UP000623250"/>
    </source>
</evidence>
<comment type="caution">
    <text evidence="3">The sequence shown here is derived from an EMBL/GenBank/DDBJ whole genome shotgun (WGS) entry which is preliminary data.</text>
</comment>
<evidence type="ECO:0000259" key="2">
    <source>
        <dbReference type="Pfam" id="PF02470"/>
    </source>
</evidence>
<sequence length="311" mass="33524">METRANYLIVGVFVLGLIAALLGFIYWMKHDSDGGDGKEYHVVLDGSVQGITVASPVMFNGIRFGAVRKIELLPEDTRKVRILISVRRDTPVRTNSHARISQQGLAGWVAMEITPGTPDMPMLEPKPGEEIAVISADPGAGGSLFAGVSDAAGQASALAVRLNNLIANNEDSLHRTVTNLETFTGMIAERKDDIASVIQNVRHLSEKLAAVSAKIDSAVDRLAGESSDNPNSIVSQVQQAAISIRQLSEKLDKSVGDKSGALTQQADRSLREFELLAKDGRRLVDSLDRVVQKIDRNPTGFLLGGQQSPKY</sequence>
<dbReference type="Pfam" id="PF02470">
    <property type="entry name" value="MlaD"/>
    <property type="match status" value="1"/>
</dbReference>
<dbReference type="Proteomes" id="UP000623250">
    <property type="component" value="Unassembled WGS sequence"/>
</dbReference>
<dbReference type="RefSeq" id="WP_037240769.1">
    <property type="nucleotide sequence ID" value="NZ_JAEMUK010000002.1"/>
</dbReference>
<protein>
    <submittedName>
        <fullName evidence="3">MCE family protein</fullName>
    </submittedName>
</protein>
<keyword evidence="1" id="KW-0472">Membrane</keyword>
<name>A0A8I1KFZ5_9HYPH</name>